<dbReference type="AlphaFoldDB" id="A0A423XDZ5"/>
<proteinExistence type="predicted"/>
<dbReference type="EMBL" id="LKEB01000015">
    <property type="protein sequence ID" value="ROW14199.1"/>
    <property type="molecule type" value="Genomic_DNA"/>
</dbReference>
<reference evidence="1 2" key="1">
    <citation type="submission" date="2015-09" db="EMBL/GenBank/DDBJ databases">
        <title>Host preference determinants of Valsa canker pathogens revealed by comparative genomics.</title>
        <authorList>
            <person name="Yin Z."/>
            <person name="Huang L."/>
        </authorList>
    </citation>
    <scope>NUCLEOTIDE SEQUENCE [LARGE SCALE GENOMIC DNA]</scope>
    <source>
        <strain evidence="1 2">SXYLt</strain>
    </source>
</reference>
<gene>
    <name evidence="1" type="ORF">VPNG_04210</name>
</gene>
<comment type="caution">
    <text evidence="1">The sequence shown here is derived from an EMBL/GenBank/DDBJ whole genome shotgun (WGS) entry which is preliminary data.</text>
</comment>
<evidence type="ECO:0000313" key="1">
    <source>
        <dbReference type="EMBL" id="ROW14199.1"/>
    </source>
</evidence>
<protein>
    <submittedName>
        <fullName evidence="1">Uncharacterized protein</fullName>
    </submittedName>
</protein>
<keyword evidence="2" id="KW-1185">Reference proteome</keyword>
<evidence type="ECO:0000313" key="2">
    <source>
        <dbReference type="Proteomes" id="UP000285146"/>
    </source>
</evidence>
<dbReference type="Proteomes" id="UP000285146">
    <property type="component" value="Unassembled WGS sequence"/>
</dbReference>
<accession>A0A423XDZ5</accession>
<organism evidence="1 2">
    <name type="scientific">Cytospora leucostoma</name>
    <dbReference type="NCBI Taxonomy" id="1230097"/>
    <lineage>
        <taxon>Eukaryota</taxon>
        <taxon>Fungi</taxon>
        <taxon>Dikarya</taxon>
        <taxon>Ascomycota</taxon>
        <taxon>Pezizomycotina</taxon>
        <taxon>Sordariomycetes</taxon>
        <taxon>Sordariomycetidae</taxon>
        <taxon>Diaporthales</taxon>
        <taxon>Cytosporaceae</taxon>
        <taxon>Cytospora</taxon>
    </lineage>
</organism>
<dbReference type="InParanoid" id="A0A423XDZ5"/>
<sequence>MPGDKDDRLAVMATRNVTDDEKVTVTIHIDSDNTKTYISRLPDPKDRDTLLGLFNKTGKDVTVVPNIPEEFGGMLLLEDTLLLDHVKAILVQSRGVAKDHSKECFSCETMRSVMHWPHPFKDGCVSLKDIFNENCGNCLWYGEACDN</sequence>
<dbReference type="InterPro" id="IPR022190">
    <property type="entry name" value="DUF3716"/>
</dbReference>
<dbReference type="Pfam" id="PF12511">
    <property type="entry name" value="DUF3716"/>
    <property type="match status" value="1"/>
</dbReference>
<name>A0A423XDZ5_9PEZI</name>